<proteinExistence type="predicted"/>
<dbReference type="PANTHER" id="PTHR30237">
    <property type="entry name" value="MURAMOYLTETRAPEPTIDE CARBOXYPEPTIDASE"/>
    <property type="match status" value="1"/>
</dbReference>
<dbReference type="SUPFAM" id="SSF141986">
    <property type="entry name" value="LD-carboxypeptidase A C-terminal domain-like"/>
    <property type="match status" value="1"/>
</dbReference>
<name>A0A4R1R9G5_HYDET</name>
<comment type="caution">
    <text evidence="5">The sequence shown here is derived from an EMBL/GenBank/DDBJ whole genome shotgun (WGS) entry which is preliminary data.</text>
</comment>
<evidence type="ECO:0000256" key="3">
    <source>
        <dbReference type="ARBA" id="ARBA00022825"/>
    </source>
</evidence>
<keyword evidence="6" id="KW-1185">Reference proteome</keyword>
<dbReference type="GO" id="GO:0006508">
    <property type="term" value="P:proteolysis"/>
    <property type="evidence" value="ECO:0007669"/>
    <property type="project" value="UniProtKB-KW"/>
</dbReference>
<protein>
    <submittedName>
        <fullName evidence="5">LD-carboxypeptidase</fullName>
    </submittedName>
</protein>
<keyword evidence="2" id="KW-0645">Protease</keyword>
<dbReference type="InterPro" id="IPR003507">
    <property type="entry name" value="S66_fam"/>
</dbReference>
<dbReference type="InterPro" id="IPR027461">
    <property type="entry name" value="Carboxypeptidase_A_C_sf"/>
</dbReference>
<dbReference type="Pfam" id="PF17676">
    <property type="entry name" value="Peptidase_S66C"/>
    <property type="match status" value="1"/>
</dbReference>
<dbReference type="GO" id="GO:0008236">
    <property type="term" value="F:serine-type peptidase activity"/>
    <property type="evidence" value="ECO:0007669"/>
    <property type="project" value="UniProtKB-KW"/>
</dbReference>
<evidence type="ECO:0000259" key="4">
    <source>
        <dbReference type="Pfam" id="PF17676"/>
    </source>
</evidence>
<dbReference type="RefSeq" id="WP_165908152.1">
    <property type="nucleotide sequence ID" value="NZ_SLUN01000029.1"/>
</dbReference>
<evidence type="ECO:0000313" key="5">
    <source>
        <dbReference type="EMBL" id="TCL62012.1"/>
    </source>
</evidence>
<accession>A0A4R1R9G5</accession>
<keyword evidence="3" id="KW-0720">Serine protease</keyword>
<evidence type="ECO:0000313" key="6">
    <source>
        <dbReference type="Proteomes" id="UP000295008"/>
    </source>
</evidence>
<dbReference type="PANTHER" id="PTHR30237:SF2">
    <property type="entry name" value="MUREIN TETRAPEPTIDE CARBOXYPEPTIDASE"/>
    <property type="match status" value="1"/>
</dbReference>
<sequence length="181" mass="20080">MITFHGSDLIWDFGRDVGPYAERELLSRLMEGVIGLIPGNGERRTIRGGKAEGTLWGGNLECLLKLAGTPYFPDCAASLLFLESYGFSPEGCYCKAVQLEQMGLFRKVKGIIVGHIEDENWAQRTVHMEDILVRVTESYNLPILKVSDFGHNCSNTILPVGVKARMDADLRTLEICEACVI</sequence>
<gene>
    <name evidence="5" type="ORF">EDC14_102941</name>
</gene>
<dbReference type="InterPro" id="IPR040921">
    <property type="entry name" value="Peptidase_S66C"/>
</dbReference>
<dbReference type="EMBL" id="SLUN01000029">
    <property type="protein sequence ID" value="TCL62012.1"/>
    <property type="molecule type" value="Genomic_DNA"/>
</dbReference>
<dbReference type="GO" id="GO:0004180">
    <property type="term" value="F:carboxypeptidase activity"/>
    <property type="evidence" value="ECO:0007669"/>
    <property type="project" value="UniProtKB-KW"/>
</dbReference>
<evidence type="ECO:0000256" key="2">
    <source>
        <dbReference type="ARBA" id="ARBA00022670"/>
    </source>
</evidence>
<feature type="domain" description="LD-carboxypeptidase C-terminal" evidence="4">
    <location>
        <begin position="52"/>
        <end position="166"/>
    </location>
</feature>
<organism evidence="5 6">
    <name type="scientific">Hydrogenispora ethanolica</name>
    <dbReference type="NCBI Taxonomy" id="1082276"/>
    <lineage>
        <taxon>Bacteria</taxon>
        <taxon>Bacillati</taxon>
        <taxon>Bacillota</taxon>
        <taxon>Hydrogenispora</taxon>
    </lineage>
</organism>
<keyword evidence="3" id="KW-0378">Hydrolase</keyword>
<dbReference type="Gene3D" id="3.50.30.60">
    <property type="entry name" value="LD-carboxypeptidase A C-terminal domain-like"/>
    <property type="match status" value="1"/>
</dbReference>
<reference evidence="5 6" key="1">
    <citation type="submission" date="2019-03" db="EMBL/GenBank/DDBJ databases">
        <title>Genomic Encyclopedia of Type Strains, Phase IV (KMG-IV): sequencing the most valuable type-strain genomes for metagenomic binning, comparative biology and taxonomic classification.</title>
        <authorList>
            <person name="Goeker M."/>
        </authorList>
    </citation>
    <scope>NUCLEOTIDE SEQUENCE [LARGE SCALE GENOMIC DNA]</scope>
    <source>
        <strain evidence="5 6">LX-B</strain>
    </source>
</reference>
<dbReference type="Proteomes" id="UP000295008">
    <property type="component" value="Unassembled WGS sequence"/>
</dbReference>
<evidence type="ECO:0000256" key="1">
    <source>
        <dbReference type="ARBA" id="ARBA00022645"/>
    </source>
</evidence>
<keyword evidence="1 5" id="KW-0121">Carboxypeptidase</keyword>
<dbReference type="AlphaFoldDB" id="A0A4R1R9G5"/>